<dbReference type="EMBL" id="JADBGF010000001">
    <property type="protein sequence ID" value="MBE1594103.1"/>
    <property type="molecule type" value="Genomic_DNA"/>
</dbReference>
<sequence>MATTTARETRLSDRFTVIAAHQRCHGESSGEYVDFSVDQSARDIEDLIDTLDLRDVVVAGHSLGSRVALQIAADRPDRTLGVVLLDGSRMADLTDVSDLTDEQFKGFVRSAFAALHTDPDAKGRAKMLAEMDRTPAPEFMSYGQAIEHWDSTSSTLRSTASGRPFPYSPCRRPTSTPQPRCVVFAATRPPRHTWTILPVASRTSEPFSFAMPGTSSWTRQRRS</sequence>
<comment type="caution">
    <text evidence="3">The sequence shown here is derived from an EMBL/GenBank/DDBJ whole genome shotgun (WGS) entry which is preliminary data.</text>
</comment>
<dbReference type="SUPFAM" id="SSF53474">
    <property type="entry name" value="alpha/beta-Hydrolases"/>
    <property type="match status" value="1"/>
</dbReference>
<evidence type="ECO:0000313" key="3">
    <source>
        <dbReference type="EMBL" id="MBE1594103.1"/>
    </source>
</evidence>
<protein>
    <submittedName>
        <fullName evidence="3">Pimeloyl-ACP methyl ester carboxylesterase</fullName>
    </submittedName>
</protein>
<reference evidence="3 4" key="1">
    <citation type="submission" date="2020-10" db="EMBL/GenBank/DDBJ databases">
        <title>Sequencing the genomes of 1000 actinobacteria strains.</title>
        <authorList>
            <person name="Klenk H.-P."/>
        </authorList>
    </citation>
    <scope>NUCLEOTIDE SEQUENCE [LARGE SCALE GENOMIC DNA]</scope>
    <source>
        <strain evidence="3 4">DSM 41803</strain>
    </source>
</reference>
<dbReference type="PANTHER" id="PTHR43194">
    <property type="entry name" value="HYDROLASE ALPHA/BETA FOLD FAMILY"/>
    <property type="match status" value="1"/>
</dbReference>
<name>A0A8I0NV21_9ACTN</name>
<dbReference type="Pfam" id="PF00561">
    <property type="entry name" value="Abhydrolase_1"/>
    <property type="match status" value="1"/>
</dbReference>
<proteinExistence type="predicted"/>
<feature type="domain" description="AB hydrolase-1" evidence="2">
    <location>
        <begin position="11"/>
        <end position="133"/>
    </location>
</feature>
<dbReference type="RefSeq" id="WP_159026150.1">
    <property type="nucleotide sequence ID" value="NZ_JADBGF010000001.1"/>
</dbReference>
<dbReference type="InterPro" id="IPR050228">
    <property type="entry name" value="Carboxylesterase_BioH"/>
</dbReference>
<evidence type="ECO:0000256" key="1">
    <source>
        <dbReference type="SAM" id="MobiDB-lite"/>
    </source>
</evidence>
<accession>A0A8I0NV21</accession>
<dbReference type="InterPro" id="IPR029058">
    <property type="entry name" value="AB_hydrolase_fold"/>
</dbReference>
<dbReference type="InterPro" id="IPR000073">
    <property type="entry name" value="AB_hydrolase_1"/>
</dbReference>
<keyword evidence="4" id="KW-1185">Reference proteome</keyword>
<dbReference type="AlphaFoldDB" id="A0A8I0NV21"/>
<dbReference type="Gene3D" id="3.40.50.1820">
    <property type="entry name" value="alpha/beta hydrolase"/>
    <property type="match status" value="1"/>
</dbReference>
<dbReference type="OrthoDB" id="63519at2"/>
<dbReference type="PANTHER" id="PTHR43194:SF2">
    <property type="entry name" value="PEROXISOMAL MEMBRANE PROTEIN LPX1"/>
    <property type="match status" value="1"/>
</dbReference>
<evidence type="ECO:0000259" key="2">
    <source>
        <dbReference type="Pfam" id="PF00561"/>
    </source>
</evidence>
<feature type="region of interest" description="Disordered" evidence="1">
    <location>
        <begin position="154"/>
        <end position="176"/>
    </location>
</feature>
<dbReference type="GO" id="GO:0003824">
    <property type="term" value="F:catalytic activity"/>
    <property type="evidence" value="ECO:0007669"/>
    <property type="project" value="UniProtKB-ARBA"/>
</dbReference>
<dbReference type="Proteomes" id="UP000629287">
    <property type="component" value="Unassembled WGS sequence"/>
</dbReference>
<organism evidence="3 4">
    <name type="scientific">Streptomyces stelliscabiei</name>
    <dbReference type="NCBI Taxonomy" id="146820"/>
    <lineage>
        <taxon>Bacteria</taxon>
        <taxon>Bacillati</taxon>
        <taxon>Actinomycetota</taxon>
        <taxon>Actinomycetes</taxon>
        <taxon>Kitasatosporales</taxon>
        <taxon>Streptomycetaceae</taxon>
        <taxon>Streptomyces</taxon>
    </lineage>
</organism>
<dbReference type="GeneID" id="86824918"/>
<evidence type="ECO:0000313" key="4">
    <source>
        <dbReference type="Proteomes" id="UP000629287"/>
    </source>
</evidence>
<gene>
    <name evidence="3" type="ORF">H4687_000232</name>
</gene>